<proteinExistence type="inferred from homology"/>
<accession>A0ABR4NTV0</accession>
<feature type="transmembrane region" description="Helical" evidence="6">
    <location>
        <begin position="18"/>
        <end position="36"/>
    </location>
</feature>
<evidence type="ECO:0000313" key="9">
    <source>
        <dbReference type="Proteomes" id="UP001623330"/>
    </source>
</evidence>
<dbReference type="Gene3D" id="3.40.630.10">
    <property type="entry name" value="Zn peptidases"/>
    <property type="match status" value="1"/>
</dbReference>
<dbReference type="InterPro" id="IPR017141">
    <property type="entry name" value="Pept_M20_carboxypep"/>
</dbReference>
<keyword evidence="2" id="KW-0645">Protease</keyword>
<dbReference type="GO" id="GO:0004180">
    <property type="term" value="F:carboxypeptidase activity"/>
    <property type="evidence" value="ECO:0007669"/>
    <property type="project" value="UniProtKB-KW"/>
</dbReference>
<keyword evidence="5" id="KW-0862">Zinc</keyword>
<comment type="caution">
    <text evidence="8">The sequence shown here is derived from an EMBL/GenBank/DDBJ whole genome shotgun (WGS) entry which is preliminary data.</text>
</comment>
<sequence>MEKETVTRTKSKGILRKIVRRTMVLSTVVYLVYLFSSHLSQKTDSVFTPLTSDSCPSTEPLVPAFNHSLDTILHDPVYKRLSIKRLSDSVKIPTVVQDTNPDPKEDIDFYKHFFELHDYLKETFPRVHEHLKLEKVNEVGLLYTWEGSDESLKPLLFMAHQDVVPVNNETLDQWTFPPFEGQYDSENDFVWGRGSNDCKNLLIAQFEAVEKLLEDGFKPKRTVLFSHGFDEEAGGEWGAFYLAKHIEKKYGKDGIYAIIDEGEGLVEIDQNTYIAAPINAEKGYVDVLVTVNGKGGHSSVPPDHTTIGVAAKLISLLEFYTSPFQMTLDNPLYGTLNCAAEHSTKMDSAFRRTIRAAKKCKFALWRLTKMISEIPMMRDLIRTTTAVDIINGGVKANALPETTSFLVNHRIDLHSTIEDTVQKDIRQILKVAKKFGYGVTRENKEVILEKTTLGYIDISIRKGLEPAPRSPSSGAEWDLLAGTVTDLFQNRVFKEQQSSVYVTTGLFSGNTDTKHYWSLSNNIYRFIGSIIDPKLAETLHSINEHVDMPGHLSAIGFIYEYILNVDHYGN</sequence>
<evidence type="ECO:0000256" key="2">
    <source>
        <dbReference type="ARBA" id="ARBA00022670"/>
    </source>
</evidence>
<keyword evidence="3" id="KW-0479">Metal-binding</keyword>
<keyword evidence="6" id="KW-0812">Transmembrane</keyword>
<keyword evidence="4" id="KW-0378">Hydrolase</keyword>
<dbReference type="Gene3D" id="3.30.70.360">
    <property type="match status" value="1"/>
</dbReference>
<evidence type="ECO:0000256" key="4">
    <source>
        <dbReference type="ARBA" id="ARBA00022801"/>
    </source>
</evidence>
<dbReference type="InterPro" id="IPR036264">
    <property type="entry name" value="Bact_exopeptidase_dim_dom"/>
</dbReference>
<dbReference type="PROSITE" id="PS00758">
    <property type="entry name" value="ARGE_DAPE_CPG2_1"/>
    <property type="match status" value="1"/>
</dbReference>
<evidence type="ECO:0000259" key="7">
    <source>
        <dbReference type="Pfam" id="PF07687"/>
    </source>
</evidence>
<dbReference type="InterPro" id="IPR047177">
    <property type="entry name" value="Pept_M20A"/>
</dbReference>
<keyword evidence="8" id="KW-0121">Carboxypeptidase</keyword>
<dbReference type="InterPro" id="IPR002933">
    <property type="entry name" value="Peptidase_M20"/>
</dbReference>
<reference evidence="8 9" key="1">
    <citation type="submission" date="2024-05" db="EMBL/GenBank/DDBJ databases">
        <title>Long read based assembly of the Candida bracarensis genome reveals expanded adhesin content.</title>
        <authorList>
            <person name="Marcet-Houben M."/>
            <person name="Ksiezopolska E."/>
            <person name="Gabaldon T."/>
        </authorList>
    </citation>
    <scope>NUCLEOTIDE SEQUENCE [LARGE SCALE GENOMIC DNA]</scope>
    <source>
        <strain evidence="8 9">CBM6</strain>
    </source>
</reference>
<dbReference type="EMBL" id="JBEVYD010000005">
    <property type="protein sequence ID" value="KAL3232067.1"/>
    <property type="molecule type" value="Genomic_DNA"/>
</dbReference>
<dbReference type="InterPro" id="IPR011650">
    <property type="entry name" value="Peptidase_M20_dimer"/>
</dbReference>
<evidence type="ECO:0000256" key="1">
    <source>
        <dbReference type="ARBA" id="ARBA00006247"/>
    </source>
</evidence>
<dbReference type="Proteomes" id="UP001623330">
    <property type="component" value="Unassembled WGS sequence"/>
</dbReference>
<name>A0ABR4NTV0_9SACH</name>
<dbReference type="Pfam" id="PF07687">
    <property type="entry name" value="M20_dimer"/>
    <property type="match status" value="1"/>
</dbReference>
<dbReference type="Pfam" id="PF01546">
    <property type="entry name" value="Peptidase_M20"/>
    <property type="match status" value="1"/>
</dbReference>
<evidence type="ECO:0000313" key="8">
    <source>
        <dbReference type="EMBL" id="KAL3232067.1"/>
    </source>
</evidence>
<keyword evidence="6" id="KW-1133">Transmembrane helix</keyword>
<dbReference type="SUPFAM" id="SSF53187">
    <property type="entry name" value="Zn-dependent exopeptidases"/>
    <property type="match status" value="1"/>
</dbReference>
<dbReference type="InterPro" id="IPR001261">
    <property type="entry name" value="ArgE/DapE_CS"/>
</dbReference>
<feature type="domain" description="Peptidase M20 dimerisation" evidence="7">
    <location>
        <begin position="280"/>
        <end position="432"/>
    </location>
</feature>
<protein>
    <submittedName>
        <fullName evidence="8">Carboxypeptidase S</fullName>
    </submittedName>
</protein>
<keyword evidence="9" id="KW-1185">Reference proteome</keyword>
<evidence type="ECO:0000256" key="6">
    <source>
        <dbReference type="SAM" id="Phobius"/>
    </source>
</evidence>
<organism evidence="8 9">
    <name type="scientific">Nakaseomyces bracarensis</name>
    <dbReference type="NCBI Taxonomy" id="273131"/>
    <lineage>
        <taxon>Eukaryota</taxon>
        <taxon>Fungi</taxon>
        <taxon>Dikarya</taxon>
        <taxon>Ascomycota</taxon>
        <taxon>Saccharomycotina</taxon>
        <taxon>Saccharomycetes</taxon>
        <taxon>Saccharomycetales</taxon>
        <taxon>Saccharomycetaceae</taxon>
        <taxon>Nakaseomyces</taxon>
    </lineage>
</organism>
<dbReference type="PANTHER" id="PTHR45962:SF1">
    <property type="entry name" value="N-FATTY-ACYL-AMINO ACID SYNTHASE_HYDROLASE PM20D1"/>
    <property type="match status" value="1"/>
</dbReference>
<dbReference type="SUPFAM" id="SSF55031">
    <property type="entry name" value="Bacterial exopeptidase dimerisation domain"/>
    <property type="match status" value="1"/>
</dbReference>
<dbReference type="PANTHER" id="PTHR45962">
    <property type="entry name" value="N-FATTY-ACYL-AMINO ACID SYNTHASE/HYDROLASE PM20D1"/>
    <property type="match status" value="1"/>
</dbReference>
<dbReference type="CDD" id="cd05674">
    <property type="entry name" value="M20_yscS"/>
    <property type="match status" value="1"/>
</dbReference>
<keyword evidence="6" id="KW-0472">Membrane</keyword>
<evidence type="ECO:0000256" key="5">
    <source>
        <dbReference type="ARBA" id="ARBA00022833"/>
    </source>
</evidence>
<dbReference type="Gene3D" id="1.10.150.900">
    <property type="match status" value="1"/>
</dbReference>
<dbReference type="PIRSF" id="PIRSF037217">
    <property type="entry name" value="Carboxypeptidase_S"/>
    <property type="match status" value="1"/>
</dbReference>
<gene>
    <name evidence="8" type="ORF">RNJ44_03983</name>
</gene>
<comment type="similarity">
    <text evidence="1">Belongs to the peptidase M20A family.</text>
</comment>
<evidence type="ECO:0000256" key="3">
    <source>
        <dbReference type="ARBA" id="ARBA00022723"/>
    </source>
</evidence>